<protein>
    <recommendedName>
        <fullName evidence="1">Glycosyltransferase 2-like domain-containing protein</fullName>
    </recommendedName>
</protein>
<feature type="domain" description="Glycosyltransferase 2-like" evidence="1">
    <location>
        <begin position="8"/>
        <end position="131"/>
    </location>
</feature>
<dbReference type="InterPro" id="IPR001173">
    <property type="entry name" value="Glyco_trans_2-like"/>
</dbReference>
<evidence type="ECO:0000313" key="3">
    <source>
        <dbReference type="Proteomes" id="UP001501556"/>
    </source>
</evidence>
<dbReference type="PANTHER" id="PTHR43685">
    <property type="entry name" value="GLYCOSYLTRANSFERASE"/>
    <property type="match status" value="1"/>
</dbReference>
<reference evidence="3" key="1">
    <citation type="journal article" date="2019" name="Int. J. Syst. Evol. Microbiol.">
        <title>The Global Catalogue of Microorganisms (GCM) 10K type strain sequencing project: providing services to taxonomists for standard genome sequencing and annotation.</title>
        <authorList>
            <consortium name="The Broad Institute Genomics Platform"/>
            <consortium name="The Broad Institute Genome Sequencing Center for Infectious Disease"/>
            <person name="Wu L."/>
            <person name="Ma J."/>
        </authorList>
    </citation>
    <scope>NUCLEOTIDE SEQUENCE [LARGE SCALE GENOMIC DNA]</scope>
    <source>
        <strain evidence="3">JCM 17217</strain>
    </source>
</reference>
<dbReference type="Pfam" id="PF00535">
    <property type="entry name" value="Glycos_transf_2"/>
    <property type="match status" value="1"/>
</dbReference>
<dbReference type="InterPro" id="IPR050834">
    <property type="entry name" value="Glycosyltransf_2"/>
</dbReference>
<dbReference type="SUPFAM" id="SSF53448">
    <property type="entry name" value="Nucleotide-diphospho-sugar transferases"/>
    <property type="match status" value="1"/>
</dbReference>
<accession>A0ABP7R865</accession>
<proteinExistence type="predicted"/>
<dbReference type="Gene3D" id="3.90.550.10">
    <property type="entry name" value="Spore Coat Polysaccharide Biosynthesis Protein SpsA, Chain A"/>
    <property type="match status" value="1"/>
</dbReference>
<organism evidence="2 3">
    <name type="scientific">Hymenobacter antarcticus</name>
    <dbReference type="NCBI Taxonomy" id="486270"/>
    <lineage>
        <taxon>Bacteria</taxon>
        <taxon>Pseudomonadati</taxon>
        <taxon>Bacteroidota</taxon>
        <taxon>Cytophagia</taxon>
        <taxon>Cytophagales</taxon>
        <taxon>Hymenobacteraceae</taxon>
        <taxon>Hymenobacter</taxon>
    </lineage>
</organism>
<keyword evidence="3" id="KW-1185">Reference proteome</keyword>
<evidence type="ECO:0000259" key="1">
    <source>
        <dbReference type="Pfam" id="PF00535"/>
    </source>
</evidence>
<dbReference type="InterPro" id="IPR029044">
    <property type="entry name" value="Nucleotide-diphossugar_trans"/>
</dbReference>
<sequence length="326" mass="37598">MTTHYRISYVVTTYNKLPFFRHVLDRLVAARQDDEEIVVADGASTDGTPEYLRELYESGKIQQYVSERDKSQAHGINKCLLMARGDILKIINDDDAFYYPAIREAATYMQENPEIDVVMGYNAATQVEDLTFAKVKEDPAKDFRRWLDYKQPFWMIDLPLLIRRKSLPLTGLFFTGVAFLDTDFTFRITSLGVNIAWCTAVLSMHVSHPNGTFNRMSVKRRTEEFERIRDFYIKVPSRGVGAVIRDSIEAAKRPMRPAKRALFERFNLPQYQDPERFQTGYVPQIDEDILTATYRICDSFLASQNQNRPVEFISKLKGANSNPGVQ</sequence>
<dbReference type="Proteomes" id="UP001501556">
    <property type="component" value="Unassembled WGS sequence"/>
</dbReference>
<dbReference type="PANTHER" id="PTHR43685:SF2">
    <property type="entry name" value="GLYCOSYLTRANSFERASE 2-LIKE DOMAIN-CONTAINING PROTEIN"/>
    <property type="match status" value="1"/>
</dbReference>
<dbReference type="RefSeq" id="WP_345127614.1">
    <property type="nucleotide sequence ID" value="NZ_BAABDI010000054.1"/>
</dbReference>
<evidence type="ECO:0000313" key="2">
    <source>
        <dbReference type="EMBL" id="GAA3993028.1"/>
    </source>
</evidence>
<dbReference type="EMBL" id="BAABDI010000054">
    <property type="protein sequence ID" value="GAA3993028.1"/>
    <property type="molecule type" value="Genomic_DNA"/>
</dbReference>
<comment type="caution">
    <text evidence="2">The sequence shown here is derived from an EMBL/GenBank/DDBJ whole genome shotgun (WGS) entry which is preliminary data.</text>
</comment>
<gene>
    <name evidence="2" type="ORF">GCM10022407_41680</name>
</gene>
<name>A0ABP7R865_9BACT</name>